<proteinExistence type="predicted"/>
<name>F0VIL8_NEOCL</name>
<feature type="region of interest" description="Disordered" evidence="1">
    <location>
        <begin position="207"/>
        <end position="227"/>
    </location>
</feature>
<accession>F0VIL8</accession>
<organism evidence="2 4">
    <name type="scientific">Neospora caninum (strain Liverpool)</name>
    <dbReference type="NCBI Taxonomy" id="572307"/>
    <lineage>
        <taxon>Eukaryota</taxon>
        <taxon>Sar</taxon>
        <taxon>Alveolata</taxon>
        <taxon>Apicomplexa</taxon>
        <taxon>Conoidasida</taxon>
        <taxon>Coccidia</taxon>
        <taxon>Eucoccidiorida</taxon>
        <taxon>Eimeriorina</taxon>
        <taxon>Sarcocystidae</taxon>
        <taxon>Neospora</taxon>
    </lineage>
</organism>
<dbReference type="InParanoid" id="F0VIL8"/>
<reference evidence="2" key="2">
    <citation type="submission" date="2011-03" db="EMBL/GenBank/DDBJ databases">
        <title>Comparative genomics and transcriptomics of Neospora caninum and Toxoplasma gondii.</title>
        <authorList>
            <person name="Reid A.J."/>
            <person name="Sohal A."/>
            <person name="Harris D."/>
            <person name="Quail M."/>
            <person name="Sanders M."/>
            <person name="Berriman M."/>
            <person name="Wastling J.M."/>
            <person name="Pain A."/>
        </authorList>
    </citation>
    <scope>NUCLEOTIDE SEQUENCE</scope>
    <source>
        <strain evidence="2">Liverpool</strain>
    </source>
</reference>
<evidence type="ECO:0000256" key="1">
    <source>
        <dbReference type="SAM" id="MobiDB-lite"/>
    </source>
</evidence>
<reference evidence="4" key="3">
    <citation type="journal article" date="2012" name="PLoS Pathog.">
        <title>Comparative genomics of the apicomplexan parasites Toxoplasma gondii and Neospora caninum: Coccidia differing in host range and transmission strategy.</title>
        <authorList>
            <person name="Reid A.J."/>
            <person name="Vermont S.J."/>
            <person name="Cotton J.A."/>
            <person name="Harris D."/>
            <person name="Hill-Cawthorne G.A."/>
            <person name="Konen-Waisman S."/>
            <person name="Latham S.M."/>
            <person name="Mourier T."/>
            <person name="Norton R."/>
            <person name="Quail M.A."/>
            <person name="Sanders M."/>
            <person name="Shanmugam D."/>
            <person name="Sohal A."/>
            <person name="Wasmuth J.D."/>
            <person name="Brunk B."/>
            <person name="Grigg M.E."/>
            <person name="Howard J.C."/>
            <person name="Parkinson J."/>
            <person name="Roos D.S."/>
            <person name="Trees A.J."/>
            <person name="Berriman M."/>
            <person name="Pain A."/>
            <person name="Wastling J.M."/>
        </authorList>
    </citation>
    <scope>NUCLEOTIDE SEQUENCE [LARGE SCALE GENOMIC DNA]</scope>
    <source>
        <strain evidence="4">Liverpool</strain>
    </source>
</reference>
<evidence type="ECO:0000313" key="2">
    <source>
        <dbReference type="EMBL" id="CBZ53579.1"/>
    </source>
</evidence>
<dbReference type="EMBL" id="LN714483">
    <property type="protein sequence ID" value="CEL67567.1"/>
    <property type="molecule type" value="Genomic_DNA"/>
</dbReference>
<gene>
    <name evidence="3" type="ORF">BN1204_033660</name>
    <name evidence="2" type="ORF">NCLIV_033660</name>
</gene>
<protein>
    <submittedName>
        <fullName evidence="2">Uncharacterized protein</fullName>
    </submittedName>
</protein>
<reference evidence="3" key="4">
    <citation type="journal article" date="2015" name="PLoS ONE">
        <title>Comprehensive Evaluation of Toxoplasma gondii VEG and Neospora caninum LIV Genomes with Tachyzoite Stage Transcriptome and Proteome Defines Novel Transcript Features.</title>
        <authorList>
            <person name="Ramaprasad A."/>
            <person name="Mourier T."/>
            <person name="Naeem R."/>
            <person name="Malas T.B."/>
            <person name="Moussa E."/>
            <person name="Panigrahi A."/>
            <person name="Vermont S.J."/>
            <person name="Otto T.D."/>
            <person name="Wastling J."/>
            <person name="Pain A."/>
        </authorList>
    </citation>
    <scope>NUCLEOTIDE SEQUENCE</scope>
    <source>
        <strain evidence="3">Liverpool</strain>
    </source>
</reference>
<dbReference type="AlphaFoldDB" id="F0VIL8"/>
<feature type="region of interest" description="Disordered" evidence="1">
    <location>
        <begin position="56"/>
        <end position="82"/>
    </location>
</feature>
<evidence type="ECO:0000313" key="3">
    <source>
        <dbReference type="EMBL" id="CEL67567.1"/>
    </source>
</evidence>
<dbReference type="Proteomes" id="UP000007494">
    <property type="component" value="Chromosome VIII"/>
</dbReference>
<dbReference type="eggNOG" id="KOG4356">
    <property type="taxonomic scope" value="Eukaryota"/>
</dbReference>
<sequence length="373" mass="40560">MAFLFQKKTSNQDAEHLGGLSDAHFTAWKFKYARDEDEESPDCCINAFDFDRVIAGSDEGSGGENEGRNVESSKESDKRKGPEACFQLKKAFLLTPDEQERHEIEHKTVSVTRSSLRGSVFLLQLDLRQMSEKTASLCSCHCVHTTSPSSDALVITSARKEDRGANAEMACSTGPSSNDALPDCHGERLCPVVTVADSHLLVTWPPPNEVSDSVNRQTSESGQNRVEAGSGTIAKMFKETVSAGKTDSRMFLFPFPFPFCSLFCRALFSIGPDPLLTVIIPTDVHAVARLESCVPSICMAEGPTECPEVHTDGTALVNNSTTLSAHSCANFEFETKQMPLPVACSVHSNGGWGQEGSTWTESEIANAYLDTVF</sequence>
<feature type="compositionally biased region" description="Polar residues" evidence="1">
    <location>
        <begin position="210"/>
        <end position="224"/>
    </location>
</feature>
<dbReference type="OrthoDB" id="329656at2759"/>
<dbReference type="GeneID" id="13442911"/>
<dbReference type="EMBL" id="FR823390">
    <property type="protein sequence ID" value="CBZ53579.1"/>
    <property type="molecule type" value="Genomic_DNA"/>
</dbReference>
<reference evidence="2" key="1">
    <citation type="submission" date="2011-02" db="EMBL/GenBank/DDBJ databases">
        <authorList>
            <person name="Aslett M."/>
        </authorList>
    </citation>
    <scope>NUCLEOTIDE SEQUENCE</scope>
    <source>
        <strain evidence="2">Liverpool</strain>
    </source>
</reference>
<dbReference type="RefSeq" id="XP_003883611.1">
    <property type="nucleotide sequence ID" value="XM_003883562.1"/>
</dbReference>
<evidence type="ECO:0000313" key="4">
    <source>
        <dbReference type="Proteomes" id="UP000007494"/>
    </source>
</evidence>
<feature type="compositionally biased region" description="Basic and acidic residues" evidence="1">
    <location>
        <begin position="65"/>
        <end position="82"/>
    </location>
</feature>
<dbReference type="OMA" id="ANAEMAC"/>
<dbReference type="VEuPathDB" id="ToxoDB:NCLIV_033660"/>
<keyword evidence="4" id="KW-1185">Reference proteome</keyword>